<name>A0A5D2Q7X6_GOSTO</name>
<dbReference type="EMBL" id="CM017615">
    <property type="protein sequence ID" value="TYI23655.1"/>
    <property type="molecule type" value="Genomic_DNA"/>
</dbReference>
<protein>
    <submittedName>
        <fullName evidence="3">Uncharacterized protein</fullName>
    </submittedName>
</protein>
<dbReference type="PANTHER" id="PTHR35132:SF1">
    <property type="entry name" value="SERINE_ARGININE REPETITIVE MATRIX-LIKE PROTEIN"/>
    <property type="match status" value="1"/>
</dbReference>
<dbReference type="EMBL" id="ML697038">
    <property type="protein sequence ID" value="TXG75022.1"/>
    <property type="molecule type" value="Genomic_DNA"/>
</dbReference>
<reference evidence="3 4" key="1">
    <citation type="submission" date="2019-07" db="EMBL/GenBank/DDBJ databases">
        <title>WGS assembly of Gossypium tomentosum.</title>
        <authorList>
            <person name="Chen Z.J."/>
            <person name="Sreedasyam A."/>
            <person name="Ando A."/>
            <person name="Song Q."/>
            <person name="De L."/>
            <person name="Hulse-Kemp A."/>
            <person name="Ding M."/>
            <person name="Ye W."/>
            <person name="Kirkbride R."/>
            <person name="Jenkins J."/>
            <person name="Plott C."/>
            <person name="Lovell J."/>
            <person name="Lin Y.-M."/>
            <person name="Vaughn R."/>
            <person name="Liu B."/>
            <person name="Li W."/>
            <person name="Simpson S."/>
            <person name="Scheffler B."/>
            <person name="Saski C."/>
            <person name="Grover C."/>
            <person name="Hu G."/>
            <person name="Conover J."/>
            <person name="Carlson J."/>
            <person name="Shu S."/>
            <person name="Boston L."/>
            <person name="Williams M."/>
            <person name="Peterson D."/>
            <person name="Mcgee K."/>
            <person name="Jones D."/>
            <person name="Wendel J."/>
            <person name="Stelly D."/>
            <person name="Grimwood J."/>
            <person name="Schmutz J."/>
        </authorList>
    </citation>
    <scope>NUCLEOTIDE SEQUENCE [LARGE SCALE GENOMIC DNA]</scope>
    <source>
        <strain evidence="3">7179.01</strain>
    </source>
</reference>
<feature type="compositionally biased region" description="Low complexity" evidence="1">
    <location>
        <begin position="18"/>
        <end position="30"/>
    </location>
</feature>
<evidence type="ECO:0000313" key="2">
    <source>
        <dbReference type="EMBL" id="TXG75022.1"/>
    </source>
</evidence>
<evidence type="ECO:0000256" key="1">
    <source>
        <dbReference type="SAM" id="MobiDB-lite"/>
    </source>
</evidence>
<sequence length="331" mass="36108">MESQETLNAEVKNLSPCGSGRRSTSNHSSSPEFEFWMVRNPPFPEPDLISADELFVNGVLRPLHLLPNKQPEENPQIDSNQPASQPHIPEPDPEPDPVITSDPVPVLSASKRWGDIFKKEKGKNGKQSKKDKDKEKEKKNHNPSQSGASGAELNINIWPFSRSRSAGTRPRMTARSTGTRKVSSAPCSRSNSAGESKSRKWPSSPGRARVHLGRSSPVWQVRLGSSPAKTVDVKGRSAEKSSVRKEVTETRGGKIGTSGNDANKAKVLNLHVPMCIGYWHDLNCRTDENSAMLAGISTGSDDGGNVRSSNANVGSGSNFFNLRNLFTKKVY</sequence>
<feature type="compositionally biased region" description="Basic and acidic residues" evidence="1">
    <location>
        <begin position="235"/>
        <end position="252"/>
    </location>
</feature>
<gene>
    <name evidence="2" type="ORF">ES332_1Z023000v1</name>
    <name evidence="3" type="ORF">ES332_A06G179700v1</name>
</gene>
<evidence type="ECO:0000313" key="4">
    <source>
        <dbReference type="Proteomes" id="UP000322667"/>
    </source>
</evidence>
<feature type="region of interest" description="Disordered" evidence="1">
    <location>
        <begin position="235"/>
        <end position="258"/>
    </location>
</feature>
<dbReference type="PANTHER" id="PTHR35132">
    <property type="entry name" value="SERINE/ARGININE REPETITIVE MATRIX-LIKE PROTEIN"/>
    <property type="match status" value="1"/>
</dbReference>
<feature type="region of interest" description="Disordered" evidence="1">
    <location>
        <begin position="66"/>
        <end position="211"/>
    </location>
</feature>
<dbReference type="Proteomes" id="UP000322667">
    <property type="component" value="Chromosome A06"/>
</dbReference>
<evidence type="ECO:0000313" key="3">
    <source>
        <dbReference type="EMBL" id="TYI23655.1"/>
    </source>
</evidence>
<keyword evidence="4" id="KW-1185">Reference proteome</keyword>
<dbReference type="AlphaFoldDB" id="A0A5D2Q7X6"/>
<organism evidence="3 4">
    <name type="scientific">Gossypium tomentosum</name>
    <name type="common">Hawaiian cotton</name>
    <name type="synonym">Gossypium sandvicense</name>
    <dbReference type="NCBI Taxonomy" id="34277"/>
    <lineage>
        <taxon>Eukaryota</taxon>
        <taxon>Viridiplantae</taxon>
        <taxon>Streptophyta</taxon>
        <taxon>Embryophyta</taxon>
        <taxon>Tracheophyta</taxon>
        <taxon>Spermatophyta</taxon>
        <taxon>Magnoliopsida</taxon>
        <taxon>eudicotyledons</taxon>
        <taxon>Gunneridae</taxon>
        <taxon>Pentapetalae</taxon>
        <taxon>rosids</taxon>
        <taxon>malvids</taxon>
        <taxon>Malvales</taxon>
        <taxon>Malvaceae</taxon>
        <taxon>Malvoideae</taxon>
        <taxon>Gossypium</taxon>
    </lineage>
</organism>
<feature type="compositionally biased region" description="Polar residues" evidence="1">
    <location>
        <begin position="174"/>
        <end position="195"/>
    </location>
</feature>
<proteinExistence type="predicted"/>
<feature type="region of interest" description="Disordered" evidence="1">
    <location>
        <begin position="1"/>
        <end position="31"/>
    </location>
</feature>
<accession>A0A5D2Q7X6</accession>
<feature type="compositionally biased region" description="Basic and acidic residues" evidence="1">
    <location>
        <begin position="112"/>
        <end position="140"/>
    </location>
</feature>